<evidence type="ECO:0000313" key="1">
    <source>
        <dbReference type="EMBL" id="KPA36465.1"/>
    </source>
</evidence>
<dbReference type="AlphaFoldDB" id="A0A0N0DB93"/>
<organism evidence="1 2">
    <name type="scientific">Fusarium langsethiae</name>
    <dbReference type="NCBI Taxonomy" id="179993"/>
    <lineage>
        <taxon>Eukaryota</taxon>
        <taxon>Fungi</taxon>
        <taxon>Dikarya</taxon>
        <taxon>Ascomycota</taxon>
        <taxon>Pezizomycotina</taxon>
        <taxon>Sordariomycetes</taxon>
        <taxon>Hypocreomycetidae</taxon>
        <taxon>Hypocreales</taxon>
        <taxon>Nectriaceae</taxon>
        <taxon>Fusarium</taxon>
    </lineage>
</organism>
<comment type="caution">
    <text evidence="1">The sequence shown here is derived from an EMBL/GenBank/DDBJ whole genome shotgun (WGS) entry which is preliminary data.</text>
</comment>
<accession>A0A0N0DB93</accession>
<name>A0A0N0DB93_FUSLA</name>
<proteinExistence type="predicted"/>
<dbReference type="Proteomes" id="UP000037904">
    <property type="component" value="Unassembled WGS sequence"/>
</dbReference>
<sequence length="458" mass="52126">MPHDTILSLLTQPNLPLVNRANDGSNTTHSLWPDINSCTLWEDFNATKLYAMFEDIVECKWEAKGSLGATQTGWDGEIFDEDELEHSILSPHIFPPVNKAIEHALKYTKLDKKYKLDLNLGRAGRTYYEPGGDRRFKPDWALCCTTRRSPPEHGDIRYQNLLPGDSKLSNKWQSSWHSHPDPSTQKAWSQPVRQILHYCKLSHCRYGFLITDSELVVLRVTPQPTGDGLAPTKALRQTTRPGHSYHFSESTDASNLSDVMRDMSMESPSSYRPTSSATDGFAVEYQAVPMKNHGHGKRQLTVQLALFYLAWIAGAGNNTLFNRYPRFDSSWPRLDGLFLHSTMGLLSTKAKNLDYPYNQQERGPKWTNVGADENGEPIHALTLESVLTLNIAQREGRYFYYYQDEEEKEVLITKEVPIYDMDGNRYGYFDGLIWNNGSLPGPSKKTKKQGKSSSRRHV</sequence>
<dbReference type="EMBL" id="JXCE01000633">
    <property type="protein sequence ID" value="KPA36465.1"/>
    <property type="molecule type" value="Genomic_DNA"/>
</dbReference>
<gene>
    <name evidence="1" type="ORF">FLAG1_10767</name>
</gene>
<evidence type="ECO:0000313" key="2">
    <source>
        <dbReference type="Proteomes" id="UP000037904"/>
    </source>
</evidence>
<reference evidence="1 2" key="1">
    <citation type="submission" date="2015-04" db="EMBL/GenBank/DDBJ databases">
        <title>The draft genome sequence of Fusarium langsethiae, a T-2/HT-2 mycotoxin producer.</title>
        <authorList>
            <person name="Lysoe E."/>
            <person name="Divon H.H."/>
            <person name="Terzi V."/>
            <person name="Orru L."/>
            <person name="Lamontanara A."/>
            <person name="Kolseth A.-K."/>
            <person name="Frandsen R.J."/>
            <person name="Nielsen K."/>
            <person name="Thrane U."/>
        </authorList>
    </citation>
    <scope>NUCLEOTIDE SEQUENCE [LARGE SCALE GENOMIC DNA]</scope>
    <source>
        <strain evidence="1 2">Fl201059</strain>
    </source>
</reference>
<keyword evidence="2" id="KW-1185">Reference proteome</keyword>
<protein>
    <submittedName>
        <fullName evidence="1">Uncharacterized protein</fullName>
    </submittedName>
</protein>